<reference evidence="1 2" key="1">
    <citation type="submission" date="2017-02" db="EMBL/GenBank/DDBJ databases">
        <authorList>
            <person name="Peterson S.W."/>
        </authorList>
    </citation>
    <scope>NUCLEOTIDE SEQUENCE [LARGE SCALE GENOMIC DNA]</scope>
    <source>
        <strain evidence="2">type strain: NCCB 100098</strain>
    </source>
</reference>
<dbReference type="NCBIfam" id="TIGR02450">
    <property type="entry name" value="TIGR02450 family Trp-rich protein"/>
    <property type="match status" value="1"/>
</dbReference>
<protein>
    <recommendedName>
        <fullName evidence="3">Tryptophan-rich protein (DUF2389)</fullName>
    </recommendedName>
</protein>
<dbReference type="InterPro" id="IPR012663">
    <property type="entry name" value="CHP02450_Tryp"/>
</dbReference>
<evidence type="ECO:0000313" key="2">
    <source>
        <dbReference type="Proteomes" id="UP000189966"/>
    </source>
</evidence>
<gene>
    <name evidence="1" type="ORF">CZ809_01123</name>
</gene>
<evidence type="ECO:0008006" key="3">
    <source>
        <dbReference type="Google" id="ProtNLM"/>
    </source>
</evidence>
<dbReference type="RefSeq" id="WP_235865806.1">
    <property type="nucleotide sequence ID" value="NZ_CP175535.1"/>
</dbReference>
<dbReference type="EMBL" id="FUZI01000001">
    <property type="protein sequence ID" value="SKC31621.1"/>
    <property type="molecule type" value="Genomic_DNA"/>
</dbReference>
<name>A0A1T5HXQ0_9GAMM</name>
<evidence type="ECO:0000313" key="1">
    <source>
        <dbReference type="EMBL" id="SKC31621.1"/>
    </source>
</evidence>
<dbReference type="Pfam" id="PF09493">
    <property type="entry name" value="DUF2389"/>
    <property type="match status" value="1"/>
</dbReference>
<organism evidence="1 2">
    <name type="scientific">Photobacterium piscicola</name>
    <dbReference type="NCBI Taxonomy" id="1378299"/>
    <lineage>
        <taxon>Bacteria</taxon>
        <taxon>Pseudomonadati</taxon>
        <taxon>Pseudomonadota</taxon>
        <taxon>Gammaproteobacteria</taxon>
        <taxon>Vibrionales</taxon>
        <taxon>Vibrionaceae</taxon>
        <taxon>Photobacterium</taxon>
    </lineage>
</organism>
<dbReference type="AlphaFoldDB" id="A0A1T5HXQ0"/>
<sequence length="73" mass="8681">MMTNPVNPKALLHSKWTKVVVDNKEKHFEIVTVLFNENQQVEKCVIQAVMTNKLYDIDWHDLKNDQTWIIGWN</sequence>
<dbReference type="Proteomes" id="UP000189966">
    <property type="component" value="Unassembled WGS sequence"/>
</dbReference>
<accession>A0A1T5HXQ0</accession>
<proteinExistence type="predicted"/>